<evidence type="ECO:0000313" key="2">
    <source>
        <dbReference type="EMBL" id="OGG03583.1"/>
    </source>
</evidence>
<accession>A0A1F5YU37</accession>
<dbReference type="Proteomes" id="UP000176665">
    <property type="component" value="Unassembled WGS sequence"/>
</dbReference>
<dbReference type="EMBL" id="MFJA01000022">
    <property type="protein sequence ID" value="OGG03583.1"/>
    <property type="molecule type" value="Genomic_DNA"/>
</dbReference>
<gene>
    <name evidence="2" type="ORF">A2W14_03330</name>
</gene>
<keyword evidence="1" id="KW-1133">Transmembrane helix</keyword>
<comment type="caution">
    <text evidence="2">The sequence shown here is derived from an EMBL/GenBank/DDBJ whole genome shotgun (WGS) entry which is preliminary data.</text>
</comment>
<dbReference type="STRING" id="1798371.A2W14_03330"/>
<protein>
    <submittedName>
        <fullName evidence="2">Uncharacterized protein</fullName>
    </submittedName>
</protein>
<keyword evidence="1" id="KW-0472">Membrane</keyword>
<keyword evidence="1" id="KW-0812">Transmembrane</keyword>
<dbReference type="AlphaFoldDB" id="A0A1F5YU37"/>
<evidence type="ECO:0000313" key="3">
    <source>
        <dbReference type="Proteomes" id="UP000176665"/>
    </source>
</evidence>
<reference evidence="2 3" key="1">
    <citation type="journal article" date="2016" name="Nat. Commun.">
        <title>Thousands of microbial genomes shed light on interconnected biogeochemical processes in an aquifer system.</title>
        <authorList>
            <person name="Anantharaman K."/>
            <person name="Brown C.T."/>
            <person name="Hug L.A."/>
            <person name="Sharon I."/>
            <person name="Castelle C.J."/>
            <person name="Probst A.J."/>
            <person name="Thomas B.C."/>
            <person name="Singh A."/>
            <person name="Wilkins M.J."/>
            <person name="Karaoz U."/>
            <person name="Brodie E.L."/>
            <person name="Williams K.H."/>
            <person name="Hubbard S.S."/>
            <person name="Banfield J.F."/>
        </authorList>
    </citation>
    <scope>NUCLEOTIDE SEQUENCE [LARGE SCALE GENOMIC DNA]</scope>
</reference>
<organism evidence="2 3">
    <name type="scientific">Candidatus Gottesmanbacteria bacterium RBG_16_37_8</name>
    <dbReference type="NCBI Taxonomy" id="1798371"/>
    <lineage>
        <taxon>Bacteria</taxon>
        <taxon>Candidatus Gottesmaniibacteriota</taxon>
    </lineage>
</organism>
<name>A0A1F5YU37_9BACT</name>
<evidence type="ECO:0000256" key="1">
    <source>
        <dbReference type="SAM" id="Phobius"/>
    </source>
</evidence>
<sequence>MLLRLINKYFLPMIIFKRRRKTYGQTIVELLITVALTAIIFPALITGLVSSREGKAQQKQKTEAYSLIKEAEEAVRLAREVGWDTFAVNGPYHPEIAGNTYVLVPNSQTTAVGFTRTILIEDALRDSAGNIADSGTIDPSTKKVTITVSWLTPYSTQLSTVMYLSRFRQNSAHTDTTEDDFNAGTVNGVTVANDEGGEVILGAGGSGSWCDPNLTIEAVDLPKQGVANAVSAIEGQVVAGTGENASGVSFAAVSISNPPDPTPPDGDIVGTFDGFKTNDVFGEQNYAYLATDTNSKEIVIIDLTSQVSGKYAEAGYYNAPGNTSAESVYVSGNIGFAIVNNILYTFDLSSKTDSRSTLSSYTLAANGKEVVVRGNYAYVAVNSTSNQLQIIEFSADGTTLTLRGSATLNGGTARDIFVNNSASRAYIATAASTTLPEMFIVDVSDKNGSRPTVGTYEANGMDPTGVTIVPGNRAILVGQGAEEYQVIRTTTESVDPPMGRCGGLNIDSGVKGVSSVLESDGDAFSYIITGDTNWELKIIEGGPGGQLSPSGDFESAPFDAGGEVAFNRIDFTVDIPSQTTFNLQVAVTNAINNNCDEAVYTFVGPDGQGSSFYTSDGAIPEIQSGNYTNPGRCFKYKTFFSTSDSGYTPVLKDVTVNYSP</sequence>
<dbReference type="SUPFAM" id="SSF63825">
    <property type="entry name" value="YWTD domain"/>
    <property type="match status" value="1"/>
</dbReference>
<feature type="transmembrane region" description="Helical" evidence="1">
    <location>
        <begin position="27"/>
        <end position="49"/>
    </location>
</feature>
<proteinExistence type="predicted"/>